<dbReference type="AlphaFoldDB" id="L8JJF5"/>
<evidence type="ECO:0000256" key="1">
    <source>
        <dbReference type="ARBA" id="ARBA00022553"/>
    </source>
</evidence>
<dbReference type="SMART" id="SM00448">
    <property type="entry name" value="REC"/>
    <property type="match status" value="1"/>
</dbReference>
<dbReference type="InterPro" id="IPR011006">
    <property type="entry name" value="CheY-like_superfamily"/>
</dbReference>
<dbReference type="InterPro" id="IPR001789">
    <property type="entry name" value="Sig_transdc_resp-reg_receiver"/>
</dbReference>
<dbReference type="Pfam" id="PF00072">
    <property type="entry name" value="Response_reg"/>
    <property type="match status" value="1"/>
</dbReference>
<keyword evidence="5" id="KW-1185">Reference proteome</keyword>
<evidence type="ECO:0000313" key="5">
    <source>
        <dbReference type="Proteomes" id="UP000011135"/>
    </source>
</evidence>
<dbReference type="InterPro" id="IPR050595">
    <property type="entry name" value="Bact_response_regulator"/>
</dbReference>
<evidence type="ECO:0000313" key="4">
    <source>
        <dbReference type="EMBL" id="ELR69036.1"/>
    </source>
</evidence>
<protein>
    <submittedName>
        <fullName evidence="4">Putative two-component response regulator</fullName>
    </submittedName>
</protein>
<keyword evidence="1" id="KW-0597">Phosphoprotein</keyword>
<dbReference type="Gene3D" id="3.40.50.2300">
    <property type="match status" value="1"/>
</dbReference>
<dbReference type="EMBL" id="AMZN01000085">
    <property type="protein sequence ID" value="ELR69036.1"/>
    <property type="molecule type" value="Genomic_DNA"/>
</dbReference>
<dbReference type="PROSITE" id="PS50110">
    <property type="entry name" value="RESPONSE_REGULATORY"/>
    <property type="match status" value="1"/>
</dbReference>
<accession>L8JJF5</accession>
<name>L8JJF5_9BACT</name>
<evidence type="ECO:0000259" key="3">
    <source>
        <dbReference type="PROSITE" id="PS50110"/>
    </source>
</evidence>
<evidence type="ECO:0000256" key="2">
    <source>
        <dbReference type="PROSITE-ProRule" id="PRU00169"/>
    </source>
</evidence>
<comment type="caution">
    <text evidence="4">The sequence shown here is derived from an EMBL/GenBank/DDBJ whole genome shotgun (WGS) entry which is preliminary data.</text>
</comment>
<sequence>MKRKKLLIIHKDDSTRREMHNILSHFDFDLVYADDALHGLYAAKSASPDLIISEVNVAILNGLEMCQMIRNDKEIRGIPMILLHNELDLEYIRKAKLIEVNAFLIKPYLDNSLIYAIKSALHEDDLHINKNRRPLRYEDCKVPVLSKVQYA</sequence>
<gene>
    <name evidence="4" type="ORF">C900_05521</name>
</gene>
<dbReference type="PANTHER" id="PTHR44591:SF23">
    <property type="entry name" value="CHEY SUBFAMILY"/>
    <property type="match status" value="1"/>
</dbReference>
<dbReference type="SUPFAM" id="SSF52172">
    <property type="entry name" value="CheY-like"/>
    <property type="match status" value="1"/>
</dbReference>
<dbReference type="OrthoDB" id="980134at2"/>
<reference evidence="4 5" key="1">
    <citation type="submission" date="2012-12" db="EMBL/GenBank/DDBJ databases">
        <title>Genome assembly of Fulvivirga imtechensis AK7.</title>
        <authorList>
            <person name="Nupur N."/>
            <person name="Khatri I."/>
            <person name="Kumar R."/>
            <person name="Subramanian S."/>
            <person name="Pinnaka A."/>
        </authorList>
    </citation>
    <scope>NUCLEOTIDE SEQUENCE [LARGE SCALE GENOMIC DNA]</scope>
    <source>
        <strain evidence="4 5">AK7</strain>
    </source>
</reference>
<proteinExistence type="predicted"/>
<dbReference type="eggNOG" id="COG0745">
    <property type="taxonomic scope" value="Bacteria"/>
</dbReference>
<comment type="caution">
    <text evidence="2">Lacks conserved residue(s) required for the propagation of feature annotation.</text>
</comment>
<dbReference type="Proteomes" id="UP000011135">
    <property type="component" value="Unassembled WGS sequence"/>
</dbReference>
<organism evidence="4 5">
    <name type="scientific">Fulvivirga imtechensis AK7</name>
    <dbReference type="NCBI Taxonomy" id="1237149"/>
    <lineage>
        <taxon>Bacteria</taxon>
        <taxon>Pseudomonadati</taxon>
        <taxon>Bacteroidota</taxon>
        <taxon>Cytophagia</taxon>
        <taxon>Cytophagales</taxon>
        <taxon>Fulvivirgaceae</taxon>
        <taxon>Fulvivirga</taxon>
    </lineage>
</organism>
<dbReference type="GO" id="GO:0000160">
    <property type="term" value="P:phosphorelay signal transduction system"/>
    <property type="evidence" value="ECO:0007669"/>
    <property type="project" value="InterPro"/>
</dbReference>
<dbReference type="RefSeq" id="WP_009582622.1">
    <property type="nucleotide sequence ID" value="NZ_AMZN01000085.1"/>
</dbReference>
<dbReference type="STRING" id="1237149.C900_05521"/>
<feature type="domain" description="Response regulatory" evidence="3">
    <location>
        <begin position="5"/>
        <end position="121"/>
    </location>
</feature>
<dbReference type="PANTHER" id="PTHR44591">
    <property type="entry name" value="STRESS RESPONSE REGULATOR PROTEIN 1"/>
    <property type="match status" value="1"/>
</dbReference>